<keyword evidence="4" id="KW-1185">Reference proteome</keyword>
<dbReference type="OrthoDB" id="6509636at2759"/>
<dbReference type="PANTHER" id="PTHR24096">
    <property type="entry name" value="LONG-CHAIN-FATTY-ACID--COA LIGASE"/>
    <property type="match status" value="1"/>
</dbReference>
<dbReference type="AlphaFoldDB" id="A0A8H3ED70"/>
<gene>
    <name evidence="3" type="ORF">IMSHALPRED_000013</name>
</gene>
<evidence type="ECO:0000313" key="4">
    <source>
        <dbReference type="Proteomes" id="UP000664534"/>
    </source>
</evidence>
<feature type="domain" description="AMP-binding enzyme C-terminal" evidence="2">
    <location>
        <begin position="457"/>
        <end position="534"/>
    </location>
</feature>
<dbReference type="CDD" id="cd05911">
    <property type="entry name" value="Firefly_Luc_like"/>
    <property type="match status" value="1"/>
</dbReference>
<dbReference type="InterPro" id="IPR020845">
    <property type="entry name" value="AMP-binding_CS"/>
</dbReference>
<evidence type="ECO:0008006" key="5">
    <source>
        <dbReference type="Google" id="ProtNLM"/>
    </source>
</evidence>
<dbReference type="PANTHER" id="PTHR24096:SF194">
    <property type="entry name" value="AMP-DEPENDENT SYNTHETASE_LIGASE DOMAIN-CONTAINING PROTEIN"/>
    <property type="match status" value="1"/>
</dbReference>
<feature type="domain" description="AMP-dependent synthetase/ligase" evidence="1">
    <location>
        <begin position="51"/>
        <end position="406"/>
    </location>
</feature>
<accession>A0A8H3ED70</accession>
<organism evidence="3 4">
    <name type="scientific">Imshaugia aleurites</name>
    <dbReference type="NCBI Taxonomy" id="172621"/>
    <lineage>
        <taxon>Eukaryota</taxon>
        <taxon>Fungi</taxon>
        <taxon>Dikarya</taxon>
        <taxon>Ascomycota</taxon>
        <taxon>Pezizomycotina</taxon>
        <taxon>Lecanoromycetes</taxon>
        <taxon>OSLEUM clade</taxon>
        <taxon>Lecanoromycetidae</taxon>
        <taxon>Lecanorales</taxon>
        <taxon>Lecanorineae</taxon>
        <taxon>Parmeliaceae</taxon>
        <taxon>Imshaugia</taxon>
    </lineage>
</organism>
<proteinExistence type="predicted"/>
<dbReference type="PROSITE" id="PS00455">
    <property type="entry name" value="AMP_BINDING"/>
    <property type="match status" value="1"/>
</dbReference>
<dbReference type="InterPro" id="IPR042099">
    <property type="entry name" value="ANL_N_sf"/>
</dbReference>
<dbReference type="InterPro" id="IPR025110">
    <property type="entry name" value="AMP-bd_C"/>
</dbReference>
<dbReference type="Gene3D" id="3.30.300.30">
    <property type="match status" value="1"/>
</dbReference>
<name>A0A8H3ED70_9LECA</name>
<dbReference type="InterPro" id="IPR000873">
    <property type="entry name" value="AMP-dep_synth/lig_dom"/>
</dbReference>
<dbReference type="InterPro" id="IPR045851">
    <property type="entry name" value="AMP-bd_C_sf"/>
</dbReference>
<comment type="caution">
    <text evidence="3">The sequence shown here is derived from an EMBL/GenBank/DDBJ whole genome shotgun (WGS) entry which is preliminary data.</text>
</comment>
<evidence type="ECO:0000259" key="2">
    <source>
        <dbReference type="Pfam" id="PF13193"/>
    </source>
</evidence>
<dbReference type="Gene3D" id="3.40.50.12780">
    <property type="entry name" value="N-terminal domain of ligase-like"/>
    <property type="match status" value="1"/>
</dbReference>
<dbReference type="GO" id="GO:0016405">
    <property type="term" value="F:CoA-ligase activity"/>
    <property type="evidence" value="ECO:0007669"/>
    <property type="project" value="TreeGrafter"/>
</dbReference>
<evidence type="ECO:0000259" key="1">
    <source>
        <dbReference type="Pfam" id="PF00501"/>
    </source>
</evidence>
<reference evidence="3" key="1">
    <citation type="submission" date="2021-03" db="EMBL/GenBank/DDBJ databases">
        <authorList>
            <person name="Tagirdzhanova G."/>
        </authorList>
    </citation>
    <scope>NUCLEOTIDE SEQUENCE</scope>
</reference>
<dbReference type="EMBL" id="CAJPDT010000001">
    <property type="protein sequence ID" value="CAF9904384.1"/>
    <property type="molecule type" value="Genomic_DNA"/>
</dbReference>
<dbReference type="SUPFAM" id="SSF56801">
    <property type="entry name" value="Acetyl-CoA synthetase-like"/>
    <property type="match status" value="1"/>
</dbReference>
<dbReference type="Pfam" id="PF13193">
    <property type="entry name" value="AMP-binding_C"/>
    <property type="match status" value="1"/>
</dbReference>
<protein>
    <recommendedName>
        <fullName evidence="5">4-coumarate--CoA ligase</fullName>
    </recommendedName>
</protein>
<dbReference type="Proteomes" id="UP000664534">
    <property type="component" value="Unassembled WGS sequence"/>
</dbReference>
<dbReference type="Pfam" id="PF00501">
    <property type="entry name" value="AMP-binding"/>
    <property type="match status" value="1"/>
</dbReference>
<evidence type="ECO:0000313" key="3">
    <source>
        <dbReference type="EMBL" id="CAF9904384.1"/>
    </source>
</evidence>
<sequence>MVIRSPYPNLDIPEQDVLTYLFASGDSLSENPLWINASSPDIYLSLRTGLQWIKRLALGLDNLGLKRGDVIMIVSSNHIFIPIAYLGAVGSGRIFSGANPSYTADELRFQIQDSGAKLLLVHPTLLDTARKASKAAGVAEDRLYLFSDTEHKPIDGIQDWRTILGNLDDASRYEWPRLSNSESKKQIATVNYSSGTTGLPKGVMITQYNLIANSEQTIFLKNAEKPEFKRTGKYPTADERWIGFLPLYHAYGQLNTMLMAAKLNIPVYIMSIFVYEEMLQVVQKHRITELQVAPPILVLMSKHPATANYDLSSITKIFSGAAPLSQSLQSECTQRFKMSVGQGWGMTEVTCAGLVAPSGIEGNSGSVGVLLPNCEVKLVDENGKEVGMGERGEIYIKGPNVSPGYWKNETATRDTMLEDGWLRSGDVAIIDEKGWFYIVDRLKELIKVSGLQVAPAELEALLLTHPAIADAGVVGVQDSFNAQEYPRAYVLLKRKGAASPEEIQGWIEGKVAKYKHLTGGVVLVDEVPKSAAGKIQRKVLREWAKKDGQLGRAKL</sequence>